<evidence type="ECO:0000313" key="2">
    <source>
        <dbReference type="Proteomes" id="UP000243819"/>
    </source>
</evidence>
<organism evidence="1 2">
    <name type="scientific">Anaerobranca gottschalkii DSM 13577</name>
    <dbReference type="NCBI Taxonomy" id="1120990"/>
    <lineage>
        <taxon>Bacteria</taxon>
        <taxon>Bacillati</taxon>
        <taxon>Bacillota</taxon>
        <taxon>Clostridia</taxon>
        <taxon>Eubacteriales</taxon>
        <taxon>Proteinivoracaceae</taxon>
        <taxon>Anaerobranca</taxon>
    </lineage>
</organism>
<gene>
    <name evidence="1" type="ORF">SAMN03080614_100282</name>
</gene>
<protein>
    <submittedName>
        <fullName evidence="1">Uncharacterized protein</fullName>
    </submittedName>
</protein>
<reference evidence="2" key="1">
    <citation type="submission" date="2016-10" db="EMBL/GenBank/DDBJ databases">
        <authorList>
            <person name="Varghese N."/>
            <person name="Submissions S."/>
        </authorList>
    </citation>
    <scope>NUCLEOTIDE SEQUENCE [LARGE SCALE GENOMIC DNA]</scope>
    <source>
        <strain evidence="2">DSM 13577</strain>
    </source>
</reference>
<dbReference type="Proteomes" id="UP000243819">
    <property type="component" value="Unassembled WGS sequence"/>
</dbReference>
<dbReference type="EMBL" id="FOIF01000002">
    <property type="protein sequence ID" value="SES66244.1"/>
    <property type="molecule type" value="Genomic_DNA"/>
</dbReference>
<keyword evidence="2" id="KW-1185">Reference proteome</keyword>
<sequence>MDCVQCGNCTLGERTYYCIKEGGFVINPKYVCQEKKRIGWKKEDFRRVRKEKEAQKA</sequence>
<proteinExistence type="predicted"/>
<evidence type="ECO:0000313" key="1">
    <source>
        <dbReference type="EMBL" id="SES66244.1"/>
    </source>
</evidence>
<dbReference type="RefSeq" id="WP_177159636.1">
    <property type="nucleotide sequence ID" value="NZ_FOIF01000002.1"/>
</dbReference>
<accession>A0A1H9YCI0</accession>
<dbReference type="AlphaFoldDB" id="A0A1H9YCI0"/>
<dbReference type="STRING" id="1120990.SAMN03080614_100282"/>
<name>A0A1H9YCI0_9FIRM</name>